<dbReference type="AlphaFoldDB" id="A0AA38X9A3"/>
<keyword evidence="2" id="KW-1185">Reference proteome</keyword>
<reference evidence="1" key="1">
    <citation type="submission" date="2022-10" db="EMBL/GenBank/DDBJ databases">
        <title>Culturing micro-colonial fungi from biological soil crusts in the Mojave desert and describing Neophaeococcomyces mojavensis, and introducing the new genera and species Taxawa tesnikishii.</title>
        <authorList>
            <person name="Kurbessoian T."/>
            <person name="Stajich J.E."/>
        </authorList>
    </citation>
    <scope>NUCLEOTIDE SEQUENCE</scope>
    <source>
        <strain evidence="1">TK_41</strain>
    </source>
</reference>
<comment type="caution">
    <text evidence="1">The sequence shown here is derived from an EMBL/GenBank/DDBJ whole genome shotgun (WGS) entry which is preliminary data.</text>
</comment>
<accession>A0AA38X9A3</accession>
<sequence length="202" mass="23016">MEETASISSASNFWLVAAPSQNFEDVPTINVGYHEVPLPAYFRLLSLVESGQSESDIVQDVIRHTGAKNLHVVTEIVSNVAENQRLLTGPPKSSNRFSMAFRKSKKLSDYRASRVEARRDLYAVEEQLETAKQTEKKVLNEALILSQRKEELKELKMTPEERRKTTSAIEQQMKQVLQKHRDVEAEIKNARRLSVIHKTSLV</sequence>
<name>A0AA38X9A3_9EURO</name>
<proteinExistence type="predicted"/>
<dbReference type="Proteomes" id="UP001172673">
    <property type="component" value="Unassembled WGS sequence"/>
</dbReference>
<gene>
    <name evidence="1" type="ORF">H2200_006911</name>
</gene>
<dbReference type="EMBL" id="JAPDRK010000009">
    <property type="protein sequence ID" value="KAJ9609140.1"/>
    <property type="molecule type" value="Genomic_DNA"/>
</dbReference>
<organism evidence="1 2">
    <name type="scientific">Cladophialophora chaetospira</name>
    <dbReference type="NCBI Taxonomy" id="386627"/>
    <lineage>
        <taxon>Eukaryota</taxon>
        <taxon>Fungi</taxon>
        <taxon>Dikarya</taxon>
        <taxon>Ascomycota</taxon>
        <taxon>Pezizomycotina</taxon>
        <taxon>Eurotiomycetes</taxon>
        <taxon>Chaetothyriomycetidae</taxon>
        <taxon>Chaetothyriales</taxon>
        <taxon>Herpotrichiellaceae</taxon>
        <taxon>Cladophialophora</taxon>
    </lineage>
</organism>
<protein>
    <submittedName>
        <fullName evidence="1">Uncharacterized protein</fullName>
    </submittedName>
</protein>
<evidence type="ECO:0000313" key="1">
    <source>
        <dbReference type="EMBL" id="KAJ9609140.1"/>
    </source>
</evidence>
<evidence type="ECO:0000313" key="2">
    <source>
        <dbReference type="Proteomes" id="UP001172673"/>
    </source>
</evidence>